<dbReference type="Proteomes" id="UP000664044">
    <property type="component" value="Unassembled WGS sequence"/>
</dbReference>
<dbReference type="EMBL" id="JAFLNL010000006">
    <property type="protein sequence ID" value="MBO0354707.1"/>
    <property type="molecule type" value="Genomic_DNA"/>
</dbReference>
<keyword evidence="2" id="KW-0645">Protease</keyword>
<dbReference type="PANTHER" id="PTHR38478">
    <property type="entry name" value="PEPTIDASE M1A AND M12B"/>
    <property type="match status" value="1"/>
</dbReference>
<dbReference type="GO" id="GO:0008237">
    <property type="term" value="F:metallopeptidase activity"/>
    <property type="evidence" value="ECO:0007669"/>
    <property type="project" value="UniProtKB-KW"/>
</dbReference>
<keyword evidence="3" id="KW-1185">Reference proteome</keyword>
<keyword evidence="2" id="KW-0378">Hydrolase</keyword>
<evidence type="ECO:0000313" key="2">
    <source>
        <dbReference type="EMBL" id="MBO0354707.1"/>
    </source>
</evidence>
<comment type="caution">
    <text evidence="2">The sequence shown here is derived from an EMBL/GenBank/DDBJ whole genome shotgun (WGS) entry which is preliminary data.</text>
</comment>
<dbReference type="RefSeq" id="WP_207034025.1">
    <property type="nucleotide sequence ID" value="NZ_JAFLNL010000006.1"/>
</dbReference>
<dbReference type="InterPro" id="IPR032534">
    <property type="entry name" value="EcxA_zinc-bd"/>
</dbReference>
<evidence type="ECO:0000313" key="3">
    <source>
        <dbReference type="Proteomes" id="UP000664044"/>
    </source>
</evidence>
<dbReference type="Gene3D" id="3.40.390.10">
    <property type="entry name" value="Collagenase (Catalytic Domain)"/>
    <property type="match status" value="1"/>
</dbReference>
<dbReference type="PANTHER" id="PTHR38478:SF1">
    <property type="entry name" value="ZINC DEPENDENT METALLOPROTEASE DOMAIN LIPOPROTEIN"/>
    <property type="match status" value="1"/>
</dbReference>
<dbReference type="Pfam" id="PF16313">
    <property type="entry name" value="DUF4953"/>
    <property type="match status" value="1"/>
</dbReference>
<keyword evidence="2" id="KW-0482">Metalloprotease</keyword>
<evidence type="ECO:0000259" key="1">
    <source>
        <dbReference type="Pfam" id="PF16313"/>
    </source>
</evidence>
<accession>A0ABS3G6L0</accession>
<reference evidence="2 3" key="1">
    <citation type="submission" date="2021-03" db="EMBL/GenBank/DDBJ databases">
        <title>Muricauda lutimaris sp. nov. and Muricauda ruestringensis sp. nov, two marine members of the Flavobacteriaceae isolated from deep sea sediments of Western Pacific.</title>
        <authorList>
            <person name="Zhao S."/>
            <person name="Liu R."/>
        </authorList>
    </citation>
    <scope>NUCLEOTIDE SEQUENCE [LARGE SCALE GENOMIC DNA]</scope>
    <source>
        <strain evidence="2 3">BC31-1-A7</strain>
    </source>
</reference>
<dbReference type="SUPFAM" id="SSF55486">
    <property type="entry name" value="Metalloproteases ('zincins'), catalytic domain"/>
    <property type="match status" value="1"/>
</dbReference>
<dbReference type="InterPro" id="IPR024079">
    <property type="entry name" value="MetalloPept_cat_dom_sf"/>
</dbReference>
<sequence length="778" mass="89199">MIKTVVRYLLPILILGNGVVMGNHSVIEPTIKSMEKEHFLTASIEGDQLYLNVPEQVLDKPMLFTCFYDKRRSHMQVIWSLHRNNIVLKSQSIVSTSGIILPVVKGLTVRDNVLAKLPIETKNDGQGGYRINITKLILHQDISWPQRFGVSFGNPIPEISILEGVKTLRDELIIKTRRGMVKHGSRVSAPVYYGFYALGRSMKGREYDYRMGFINEDFMGIKHGIQLDGPQNSKANIAKRRLEKKYGNRTLSVPVKPIVFTLSPEIPKKWRPYIKAGIEEWLPAFEAAGFKDAIVVRETDSLNDWERNSLRNNMVYWGEERYFRDPDATEYGGTIGLVIDYRSGEILRGDIFLNASRQTLEDQYFIRAAALDKRAQSFPFPDDLTGQLFQSLTAHETGHALGLNDGNFGEHSYPVEKMNDIDWLESMGFTPSIMNYTRPNNIPQPEDSIPPSLLVQKVGPTDLYSIRWAYKEFPSGTSAMDESTALEEMVRLQDSISWFRYNDNQLEIIGPGRTNEVVETNDPVKSTSMALKNLERAIALMPNACSDQKDNTRLMGLYNKSLDLWYHHVKHVVSVIGGYEIQYQSINQKGNLFEPINLKFQEEALEFILSEALKSPKWLTDPEFLDGIRHSTFPDRVLTYQQKLLLDLLSAPRLKRIEQMEKRMGRPYLLQEYLESLQTGLFAPLVAKDFGTMDRRRQEIQIAYITEMIRSIETQGARFEQDAQFFTHSAYVKGLKVSQLMALKKKIITEQKGRKDSPLLGHWQRCLKEIDSFLDSER</sequence>
<name>A0ABS3G6L0_9FLAO</name>
<proteinExistence type="predicted"/>
<feature type="domain" description="EcxA zinc-binding" evidence="1">
    <location>
        <begin position="379"/>
        <end position="686"/>
    </location>
</feature>
<organism evidence="2 3">
    <name type="scientific">Flagellimonas aurea</name>
    <dbReference type="NCBI Taxonomy" id="2915619"/>
    <lineage>
        <taxon>Bacteria</taxon>
        <taxon>Pseudomonadati</taxon>
        <taxon>Bacteroidota</taxon>
        <taxon>Flavobacteriia</taxon>
        <taxon>Flavobacteriales</taxon>
        <taxon>Flavobacteriaceae</taxon>
        <taxon>Flagellimonas</taxon>
    </lineage>
</organism>
<protein>
    <submittedName>
        <fullName evidence="2">Zinc-dependent metalloprotease</fullName>
    </submittedName>
</protein>
<gene>
    <name evidence="2" type="ORF">J0656_11835</name>
</gene>